<dbReference type="GO" id="GO:0005525">
    <property type="term" value="F:GTP binding"/>
    <property type="evidence" value="ECO:0007669"/>
    <property type="project" value="InterPro"/>
</dbReference>
<dbReference type="SUPFAM" id="SSF52540">
    <property type="entry name" value="P-loop containing nucleoside triphosphate hydrolases"/>
    <property type="match status" value="1"/>
</dbReference>
<protein>
    <recommendedName>
        <fullName evidence="3">G domain-containing protein</fullName>
    </recommendedName>
</protein>
<dbReference type="RefSeq" id="XP_069234069.1">
    <property type="nucleotide sequence ID" value="XM_069369000.1"/>
</dbReference>
<reference evidence="4 5" key="1">
    <citation type="journal article" date="2020" name="Microbiol. Resour. Announc.">
        <title>Draft Genome Sequence of a Cladosporium Species Isolated from the Mesophotic Ascidian Didemnum maculosum.</title>
        <authorList>
            <person name="Gioti A."/>
            <person name="Siaperas R."/>
            <person name="Nikolaivits E."/>
            <person name="Le Goff G."/>
            <person name="Ouazzani J."/>
            <person name="Kotoulas G."/>
            <person name="Topakas E."/>
        </authorList>
    </citation>
    <scope>NUCLEOTIDE SEQUENCE [LARGE SCALE GENOMIC DNA]</scope>
    <source>
        <strain evidence="4 5">TM138-S3</strain>
    </source>
</reference>
<dbReference type="Proteomes" id="UP000803884">
    <property type="component" value="Unassembled WGS sequence"/>
</dbReference>
<evidence type="ECO:0000313" key="5">
    <source>
        <dbReference type="Proteomes" id="UP000803884"/>
    </source>
</evidence>
<proteinExistence type="predicted"/>
<dbReference type="CDD" id="cd00882">
    <property type="entry name" value="Ras_like_GTPase"/>
    <property type="match status" value="1"/>
</dbReference>
<accession>A0AB34L163</accession>
<dbReference type="AlphaFoldDB" id="A0AB34L163"/>
<keyword evidence="5" id="KW-1185">Reference proteome</keyword>
<feature type="region of interest" description="Disordered" evidence="2">
    <location>
        <begin position="341"/>
        <end position="397"/>
    </location>
</feature>
<keyword evidence="1" id="KW-0175">Coiled coil</keyword>
<dbReference type="Pfam" id="PF01926">
    <property type="entry name" value="MMR_HSR1"/>
    <property type="match status" value="1"/>
</dbReference>
<feature type="coiled-coil region" evidence="1">
    <location>
        <begin position="243"/>
        <end position="303"/>
    </location>
</feature>
<evidence type="ECO:0000313" key="4">
    <source>
        <dbReference type="EMBL" id="KAL1590964.1"/>
    </source>
</evidence>
<dbReference type="GeneID" id="96001838"/>
<comment type="caution">
    <text evidence="4">The sequence shown here is derived from an EMBL/GenBank/DDBJ whole genome shotgun (WGS) entry which is preliminary data.</text>
</comment>
<evidence type="ECO:0000256" key="2">
    <source>
        <dbReference type="SAM" id="MobiDB-lite"/>
    </source>
</evidence>
<dbReference type="InterPro" id="IPR027417">
    <property type="entry name" value="P-loop_NTPase"/>
</dbReference>
<dbReference type="EMBL" id="JAAQHG020000001">
    <property type="protein sequence ID" value="KAL1590964.1"/>
    <property type="molecule type" value="Genomic_DNA"/>
</dbReference>
<name>A0AB34L163_9PEZI</name>
<feature type="compositionally biased region" description="Basic and acidic residues" evidence="2">
    <location>
        <begin position="342"/>
        <end position="397"/>
    </location>
</feature>
<gene>
    <name evidence="4" type="ORF">WHR41_00394</name>
</gene>
<evidence type="ECO:0000259" key="3">
    <source>
        <dbReference type="Pfam" id="PF01926"/>
    </source>
</evidence>
<evidence type="ECO:0000256" key="1">
    <source>
        <dbReference type="SAM" id="Coils"/>
    </source>
</evidence>
<sequence>MAVEEEKRVDGGVKKLSQFSKNDVLIALMGITGSGKSTFISLLSEDFVQIGHELSSCTADVEVHSFIYKNTRRVYLIDTPGFDDTHRTDTDVLKQLAFWLGEAYKTTVQLSGIIYLHRITDDRMSGSSLRNLMMFKKLCGEDAMKHVSLVTNFWSNLNTPTLTYDTGVARETELTTRRDWWGLMQERGSTVVRHDGTKECALAIVERLIERRAQEGPVTLDIQKEMIDDKKSLEDTAAGQEVEKELSLAKKKFEEQISDLQSSYDEALKERDLQLAEVLQQQRDDLEKKLQRAGEAQENLKITFEKLCEEKTAEYAKMVQALEEGDRQRMAEHLARQVELNRQQEEQEKKEQQLEEQLQKEREMFKRQGQEAEERMQEFLKEQKTTEAERAKQDKEKLDRMQQQMEERFAFERQQQQQHAQAIQAQMMQLHQTPPGKKESSLMPLISLFAGVATSGIGLLTLNPTAVLSGIGTALDSLSGGGGQ</sequence>
<dbReference type="Gene3D" id="3.40.50.300">
    <property type="entry name" value="P-loop containing nucleotide triphosphate hydrolases"/>
    <property type="match status" value="1"/>
</dbReference>
<organism evidence="4 5">
    <name type="scientific">Cladosporium halotolerans</name>
    <dbReference type="NCBI Taxonomy" id="1052096"/>
    <lineage>
        <taxon>Eukaryota</taxon>
        <taxon>Fungi</taxon>
        <taxon>Dikarya</taxon>
        <taxon>Ascomycota</taxon>
        <taxon>Pezizomycotina</taxon>
        <taxon>Dothideomycetes</taxon>
        <taxon>Dothideomycetidae</taxon>
        <taxon>Cladosporiales</taxon>
        <taxon>Cladosporiaceae</taxon>
        <taxon>Cladosporium</taxon>
    </lineage>
</organism>
<feature type="domain" description="G" evidence="3">
    <location>
        <begin position="26"/>
        <end position="117"/>
    </location>
</feature>
<dbReference type="InterPro" id="IPR006073">
    <property type="entry name" value="GTP-bd"/>
</dbReference>